<dbReference type="PANTHER" id="PTHR30060">
    <property type="entry name" value="INNER MEMBRANE PROTEIN"/>
    <property type="match status" value="1"/>
</dbReference>
<protein>
    <submittedName>
        <fullName evidence="2">Integral membrane protein TerC family protein</fullName>
    </submittedName>
</protein>
<dbReference type="Pfam" id="PF03741">
    <property type="entry name" value="TerC"/>
    <property type="match status" value="1"/>
</dbReference>
<evidence type="ECO:0000313" key="2">
    <source>
        <dbReference type="EMBL" id="TWT68354.1"/>
    </source>
</evidence>
<organism evidence="2 3">
    <name type="scientific">Crateriforma conspicua</name>
    <dbReference type="NCBI Taxonomy" id="2527996"/>
    <lineage>
        <taxon>Bacteria</taxon>
        <taxon>Pseudomonadati</taxon>
        <taxon>Planctomycetota</taxon>
        <taxon>Planctomycetia</taxon>
        <taxon>Planctomycetales</taxon>
        <taxon>Planctomycetaceae</taxon>
        <taxon>Crateriforma</taxon>
    </lineage>
</organism>
<dbReference type="PANTHER" id="PTHR30060:SF0">
    <property type="entry name" value="COILED-COIL PROTEIN (DUF2040)-RELATED"/>
    <property type="match status" value="1"/>
</dbReference>
<dbReference type="AlphaFoldDB" id="A0A5C5XZN1"/>
<evidence type="ECO:0000256" key="1">
    <source>
        <dbReference type="SAM" id="Phobius"/>
    </source>
</evidence>
<feature type="transmembrane region" description="Helical" evidence="1">
    <location>
        <begin position="246"/>
        <end position="265"/>
    </location>
</feature>
<name>A0A5C5XZN1_9PLAN</name>
<keyword evidence="1" id="KW-1133">Transmembrane helix</keyword>
<feature type="transmembrane region" description="Helical" evidence="1">
    <location>
        <begin position="71"/>
        <end position="92"/>
    </location>
</feature>
<accession>A0A5C5XZN1</accession>
<dbReference type="EMBL" id="SJPL01000001">
    <property type="protein sequence ID" value="TWT68354.1"/>
    <property type="molecule type" value="Genomic_DNA"/>
</dbReference>
<keyword evidence="1" id="KW-0472">Membrane</keyword>
<keyword evidence="3" id="KW-1185">Reference proteome</keyword>
<dbReference type="GO" id="GO:0005886">
    <property type="term" value="C:plasma membrane"/>
    <property type="evidence" value="ECO:0007669"/>
    <property type="project" value="TreeGrafter"/>
</dbReference>
<feature type="transmembrane region" description="Helical" evidence="1">
    <location>
        <begin position="215"/>
        <end position="234"/>
    </location>
</feature>
<evidence type="ECO:0000313" key="3">
    <source>
        <dbReference type="Proteomes" id="UP000317238"/>
    </source>
</evidence>
<sequence length="312" mass="33694">MWDFLSMDFASVSWLASGVQIASDAPLVSMESAIALFALTAMEIVLGIDNIVFIAIITGRLPQDKRSFARRFGLFLAMGMRILLLMMIGWLMGLEDALITLSDFVSFAGLGDWLAEHEEVNQVSGRDLILLVGGLFLMYTAVREIHHKIEGGELEHEIGNLPGDTGGSADGIDPPASGSGKITVGGVLFRIAFMDVIFSLDSVITAVGMASHIEIMVTAVIISVGIMIIFANQISDFVQQHPTVKMLALSFLILISVVLLSDAIGEPINKGYVYFAMAFSLCVEFLNLRMKTKRIRPSQGEGETGSLTSAAQ</sequence>
<reference evidence="2 3" key="1">
    <citation type="submission" date="2019-02" db="EMBL/GenBank/DDBJ databases">
        <title>Deep-cultivation of Planctomycetes and their phenomic and genomic characterization uncovers novel biology.</title>
        <authorList>
            <person name="Wiegand S."/>
            <person name="Jogler M."/>
            <person name="Boedeker C."/>
            <person name="Pinto D."/>
            <person name="Vollmers J."/>
            <person name="Rivas-Marin E."/>
            <person name="Kohn T."/>
            <person name="Peeters S.H."/>
            <person name="Heuer A."/>
            <person name="Rast P."/>
            <person name="Oberbeckmann S."/>
            <person name="Bunk B."/>
            <person name="Jeske O."/>
            <person name="Meyerdierks A."/>
            <person name="Storesund J.E."/>
            <person name="Kallscheuer N."/>
            <person name="Luecker S."/>
            <person name="Lage O.M."/>
            <person name="Pohl T."/>
            <person name="Merkel B.J."/>
            <person name="Hornburger P."/>
            <person name="Mueller R.-W."/>
            <person name="Bruemmer F."/>
            <person name="Labrenz M."/>
            <person name="Spormann A.M."/>
            <person name="Op Den Camp H."/>
            <person name="Overmann J."/>
            <person name="Amann R."/>
            <person name="Jetten M.S.M."/>
            <person name="Mascher T."/>
            <person name="Medema M.H."/>
            <person name="Devos D.P."/>
            <person name="Kaster A.-K."/>
            <person name="Ovreas L."/>
            <person name="Rohde M."/>
            <person name="Galperin M.Y."/>
            <person name="Jogler C."/>
        </authorList>
    </citation>
    <scope>NUCLEOTIDE SEQUENCE [LARGE SCALE GENOMIC DNA]</scope>
    <source>
        <strain evidence="2 3">Pan14r</strain>
    </source>
</reference>
<dbReference type="Proteomes" id="UP000317238">
    <property type="component" value="Unassembled WGS sequence"/>
</dbReference>
<feature type="transmembrane region" description="Helical" evidence="1">
    <location>
        <begin position="271"/>
        <end position="288"/>
    </location>
</feature>
<keyword evidence="1" id="KW-0812">Transmembrane</keyword>
<feature type="transmembrane region" description="Helical" evidence="1">
    <location>
        <begin position="34"/>
        <end position="59"/>
    </location>
</feature>
<proteinExistence type="predicted"/>
<gene>
    <name evidence="2" type="ORF">Pan14r_05980</name>
</gene>
<dbReference type="InterPro" id="IPR005496">
    <property type="entry name" value="Integral_membrane_TerC"/>
</dbReference>
<comment type="caution">
    <text evidence="2">The sequence shown here is derived from an EMBL/GenBank/DDBJ whole genome shotgun (WGS) entry which is preliminary data.</text>
</comment>